<feature type="region of interest" description="Disordered" evidence="6">
    <location>
        <begin position="1139"/>
        <end position="1170"/>
    </location>
</feature>
<comment type="subcellular location">
    <subcellularLocation>
        <location evidence="1">Endomembrane system</location>
    </subcellularLocation>
</comment>
<dbReference type="PANTHER" id="PTHR12953:SF0">
    <property type="entry name" value="SUN DOMAIN-CONTAINING OSSIFICATION FACTOR"/>
    <property type="match status" value="1"/>
</dbReference>
<dbReference type="GO" id="GO:0034975">
    <property type="term" value="P:protein folding in endoplasmic reticulum"/>
    <property type="evidence" value="ECO:0007669"/>
    <property type="project" value="TreeGrafter"/>
</dbReference>
<evidence type="ECO:0000313" key="9">
    <source>
        <dbReference type="Proteomes" id="UP001381693"/>
    </source>
</evidence>
<feature type="compositionally biased region" description="Polar residues" evidence="6">
    <location>
        <begin position="414"/>
        <end position="424"/>
    </location>
</feature>
<dbReference type="PROSITE" id="PS51469">
    <property type="entry name" value="SUN"/>
    <property type="match status" value="1"/>
</dbReference>
<organism evidence="8 9">
    <name type="scientific">Halocaridina rubra</name>
    <name type="common">Hawaiian red shrimp</name>
    <dbReference type="NCBI Taxonomy" id="373956"/>
    <lineage>
        <taxon>Eukaryota</taxon>
        <taxon>Metazoa</taxon>
        <taxon>Ecdysozoa</taxon>
        <taxon>Arthropoda</taxon>
        <taxon>Crustacea</taxon>
        <taxon>Multicrustacea</taxon>
        <taxon>Malacostraca</taxon>
        <taxon>Eumalacostraca</taxon>
        <taxon>Eucarida</taxon>
        <taxon>Decapoda</taxon>
        <taxon>Pleocyemata</taxon>
        <taxon>Caridea</taxon>
        <taxon>Atyoidea</taxon>
        <taxon>Atyidae</taxon>
        <taxon>Halocaridina</taxon>
    </lineage>
</organism>
<keyword evidence="3" id="KW-1133">Transmembrane helix</keyword>
<evidence type="ECO:0000256" key="6">
    <source>
        <dbReference type="SAM" id="MobiDB-lite"/>
    </source>
</evidence>
<reference evidence="8 9" key="1">
    <citation type="submission" date="2023-11" db="EMBL/GenBank/DDBJ databases">
        <title>Halocaridina rubra genome assembly.</title>
        <authorList>
            <person name="Smith C."/>
        </authorList>
    </citation>
    <scope>NUCLEOTIDE SEQUENCE [LARGE SCALE GENOMIC DNA]</scope>
    <source>
        <strain evidence="8">EP-1</strain>
        <tissue evidence="8">Whole</tissue>
    </source>
</reference>
<accession>A0AAN9A911</accession>
<sequence>MALIKSALGKVGKPFEKLLCTPTCAVICLLVLLIGLLSKPSDARSHSFDNNSVPPVGNKLEQEVVSAIRLRAHSASNTTVSPTHVLENNFFTDNGEKTLSRFTDPRQFFTHLASKNFTSVSSGARRAFSSAVTSNETSPDVRQIVIISQNKGMPVDDGSEDKPDDQKLDKTAKSREKHEIKTRGGYHKSSKVTLKKSGKSSDKQDEEDRKGSEDEYSSSRRNIFPTAVIHETDDDHKAHQNKTGGEVKPSREIESKESKKLEEDKGEADEQLDKNAESEKITKDSNKTATSEDRLDIEDLDVSSEKTDYDIAKSDEVDKREEKEETTEKGSRSDKEDKEKVEKQKAESEDASPVKKKSDPQKKEKKKGEDTEKQKSSEAVDESGAKSDEEKAEDTLETYSQFTQRVSAEKKNDASNGHGTNGHSKGSKVKGKNYASPDCGAKLVTANPESSHSSKVIHPSKDEYMLNKCRDKIWFIIELCESIRPQKFDIANFELFSNLPKDIQVFGSHRYPSRDWTSFGWFKGQEGNRGLQSFRTETEDFFKYIKVEVTSYYGSEFFCPISSFQIFGLSEFEVIDTIEDAPEDNDDDNEPFIDVVEEASGKKTKEDGKQGVIPTVLKNMFSGVLDVIKRGYRPSSSASEAGEDCYSLHPKFAVDNDICPMAGSLNYILSCYKMEYEALMRQPFVSSTVKNSSFCRQLASTMCKEPEVNDSVVYDTVCNNSYVCVMLSPKHVLAMCLMEDPQILAKGISCENGETPLENYSATSSFVPNSVPTYVRNAVINTSSITRSDANESNYNGKLDDDNKMARPEVIKNGKLTIEQISEQKNNSSKITDPESSSTEPVTAKELKATVNGAKDKPPKDREQEAAVSADDSDEVVEVEGSGYSALDLTEEDLPSAPEETSTNNPSTSSATPPPVEPKLSNSPTNKESVVVRLSNKIKALEYNMSISSQYLEELSRRYKRQMEEMQRQFNLTIAALNDTSWQAYERDQSHQRDIEKLEEHLANVSSILQRLVEERETLAHTVVEQHLLLMVIEVIVLCMVFTVCSRRRDNYMQNDHLGRNKTPSEDASNSNVDLSTCHQGSDSQGRVRVRRRSVDSITSERNSRLRQRRPSEEALNISGTYQDLLIIEPAIPILMDSVSDRKKKRKSGGGTLKRSKSNASIADKSVSSRRAKRIEKLNTSSAGVLFCGDNIDSNAIAAPSPSPVCTAESLQTYVSGYDPLQNENGSIVCDQVDGCSFHSRAMVPDINVSEKVPCGYNIFSKRHSIACCLNCDNVHKKGAKLCKSMSLSSATEKVKCTQEKVKK</sequence>
<feature type="non-terminal residue" evidence="8">
    <location>
        <position position="1304"/>
    </location>
</feature>
<feature type="compositionally biased region" description="Basic and acidic residues" evidence="6">
    <location>
        <begin position="303"/>
        <end position="389"/>
    </location>
</feature>
<feature type="region of interest" description="Disordered" evidence="6">
    <location>
        <begin position="822"/>
        <end position="928"/>
    </location>
</feature>
<evidence type="ECO:0000256" key="1">
    <source>
        <dbReference type="ARBA" id="ARBA00004308"/>
    </source>
</evidence>
<feature type="compositionally biased region" description="Basic and acidic residues" evidence="6">
    <location>
        <begin position="843"/>
        <end position="865"/>
    </location>
</feature>
<dbReference type="InterPro" id="IPR045120">
    <property type="entry name" value="Suco/Slp1-like"/>
</dbReference>
<feature type="domain" description="SUN" evidence="7">
    <location>
        <begin position="406"/>
        <end position="571"/>
    </location>
</feature>
<evidence type="ECO:0000256" key="5">
    <source>
        <dbReference type="SAM" id="Coils"/>
    </source>
</evidence>
<feature type="compositionally biased region" description="Basic and acidic residues" evidence="6">
    <location>
        <begin position="160"/>
        <end position="182"/>
    </location>
</feature>
<feature type="compositionally biased region" description="Polar residues" evidence="6">
    <location>
        <begin position="397"/>
        <end position="406"/>
    </location>
</feature>
<feature type="compositionally biased region" description="Polar residues" evidence="6">
    <location>
        <begin position="822"/>
        <end position="841"/>
    </location>
</feature>
<keyword evidence="9" id="KW-1185">Reference proteome</keyword>
<evidence type="ECO:0000256" key="3">
    <source>
        <dbReference type="ARBA" id="ARBA00022989"/>
    </source>
</evidence>
<dbReference type="GO" id="GO:0012505">
    <property type="term" value="C:endomembrane system"/>
    <property type="evidence" value="ECO:0007669"/>
    <property type="project" value="UniProtKB-SubCell"/>
</dbReference>
<feature type="region of interest" description="Disordered" evidence="6">
    <location>
        <begin position="1054"/>
        <end position="1112"/>
    </location>
</feature>
<feature type="region of interest" description="Disordered" evidence="6">
    <location>
        <begin position="148"/>
        <end position="433"/>
    </location>
</feature>
<feature type="compositionally biased region" description="Basic and acidic residues" evidence="6">
    <location>
        <begin position="199"/>
        <end position="213"/>
    </location>
</feature>
<dbReference type="InterPro" id="IPR012919">
    <property type="entry name" value="SUN_dom"/>
</dbReference>
<dbReference type="GO" id="GO:0016020">
    <property type="term" value="C:membrane"/>
    <property type="evidence" value="ECO:0007669"/>
    <property type="project" value="InterPro"/>
</dbReference>
<feature type="region of interest" description="Disordered" evidence="6">
    <location>
        <begin position="788"/>
        <end position="807"/>
    </location>
</feature>
<evidence type="ECO:0000259" key="7">
    <source>
        <dbReference type="PROSITE" id="PS51469"/>
    </source>
</evidence>
<evidence type="ECO:0000256" key="4">
    <source>
        <dbReference type="ARBA" id="ARBA00023136"/>
    </source>
</evidence>
<feature type="compositionally biased region" description="Polar residues" evidence="6">
    <location>
        <begin position="1066"/>
        <end position="1080"/>
    </location>
</feature>
<keyword evidence="5" id="KW-0175">Coiled coil</keyword>
<feature type="compositionally biased region" description="Basic and acidic residues" evidence="6">
    <location>
        <begin position="248"/>
        <end position="263"/>
    </location>
</feature>
<feature type="compositionally biased region" description="Low complexity" evidence="6">
    <location>
        <begin position="901"/>
        <end position="911"/>
    </location>
</feature>
<dbReference type="EMBL" id="JAXCGZ010007727">
    <property type="protein sequence ID" value="KAK7078639.1"/>
    <property type="molecule type" value="Genomic_DNA"/>
</dbReference>
<name>A0AAN9A911_HALRR</name>
<dbReference type="Proteomes" id="UP001381693">
    <property type="component" value="Unassembled WGS sequence"/>
</dbReference>
<evidence type="ECO:0000256" key="2">
    <source>
        <dbReference type="ARBA" id="ARBA00022692"/>
    </source>
</evidence>
<dbReference type="Pfam" id="PF07738">
    <property type="entry name" value="Sad1_UNC"/>
    <property type="match status" value="1"/>
</dbReference>
<feature type="compositionally biased region" description="Basic and acidic residues" evidence="6">
    <location>
        <begin position="798"/>
        <end position="807"/>
    </location>
</feature>
<feature type="coiled-coil region" evidence="5">
    <location>
        <begin position="949"/>
        <end position="1015"/>
    </location>
</feature>
<feature type="compositionally biased region" description="Basic and acidic residues" evidence="6">
    <location>
        <begin position="1054"/>
        <end position="1065"/>
    </location>
</feature>
<keyword evidence="2" id="KW-0812">Transmembrane</keyword>
<dbReference type="GO" id="GO:0005737">
    <property type="term" value="C:cytoplasm"/>
    <property type="evidence" value="ECO:0007669"/>
    <property type="project" value="TreeGrafter"/>
</dbReference>
<evidence type="ECO:0000313" key="8">
    <source>
        <dbReference type="EMBL" id="KAK7078639.1"/>
    </source>
</evidence>
<feature type="compositionally biased region" description="Basic residues" evidence="6">
    <location>
        <begin position="184"/>
        <end position="198"/>
    </location>
</feature>
<feature type="compositionally biased region" description="Basic and acidic residues" evidence="6">
    <location>
        <begin position="271"/>
        <end position="294"/>
    </location>
</feature>
<dbReference type="PANTHER" id="PTHR12953">
    <property type="entry name" value="MEMBRANE PROTEIN CH1 RELATED"/>
    <property type="match status" value="1"/>
</dbReference>
<proteinExistence type="predicted"/>
<comment type="caution">
    <text evidence="8">The sequence shown here is derived from an EMBL/GenBank/DDBJ whole genome shotgun (WGS) entry which is preliminary data.</text>
</comment>
<keyword evidence="4" id="KW-0472">Membrane</keyword>
<protein>
    <recommendedName>
        <fullName evidence="7">SUN domain-containing protein</fullName>
    </recommendedName>
</protein>
<gene>
    <name evidence="8" type="ORF">SK128_009767</name>
</gene>